<keyword evidence="3" id="KW-0472">Membrane</keyword>
<feature type="coiled-coil region" evidence="2">
    <location>
        <begin position="52"/>
        <end position="93"/>
    </location>
</feature>
<feature type="transmembrane region" description="Helical" evidence="3">
    <location>
        <begin position="102"/>
        <end position="127"/>
    </location>
</feature>
<dbReference type="AlphaFoldDB" id="A0A0R1VIX5"/>
<keyword evidence="1 5" id="KW-0238">DNA-binding</keyword>
<keyword evidence="6" id="KW-1185">Reference proteome</keyword>
<dbReference type="PATRIC" id="fig|1423750.3.peg.1525"/>
<evidence type="ECO:0000313" key="5">
    <source>
        <dbReference type="EMBL" id="KRM05776.1"/>
    </source>
</evidence>
<dbReference type="OrthoDB" id="9805856at2"/>
<dbReference type="SMART" id="SM00530">
    <property type="entry name" value="HTH_XRE"/>
    <property type="match status" value="1"/>
</dbReference>
<keyword evidence="3" id="KW-0812">Transmembrane</keyword>
<dbReference type="SUPFAM" id="SSF47413">
    <property type="entry name" value="lambda repressor-like DNA-binding domains"/>
    <property type="match status" value="1"/>
</dbReference>
<comment type="caution">
    <text evidence="5">The sequence shown here is derived from an EMBL/GenBank/DDBJ whole genome shotgun (WGS) entry which is preliminary data.</text>
</comment>
<protein>
    <submittedName>
        <fullName evidence="5">DNA-binding helix-turn-helix protein</fullName>
    </submittedName>
</protein>
<evidence type="ECO:0000313" key="6">
    <source>
        <dbReference type="Proteomes" id="UP000051451"/>
    </source>
</evidence>
<proteinExistence type="predicted"/>
<evidence type="ECO:0000256" key="2">
    <source>
        <dbReference type="SAM" id="Coils"/>
    </source>
</evidence>
<name>A0A0R1VIX5_9LACO</name>
<dbReference type="CDD" id="cd00093">
    <property type="entry name" value="HTH_XRE"/>
    <property type="match status" value="1"/>
</dbReference>
<dbReference type="PANTHER" id="PTHR46558">
    <property type="entry name" value="TRACRIPTIONAL REGULATORY PROTEIN-RELATED-RELATED"/>
    <property type="match status" value="1"/>
</dbReference>
<reference evidence="5 6" key="1">
    <citation type="journal article" date="2015" name="Genome Announc.">
        <title>Expanding the biotechnology potential of lactobacilli through comparative genomics of 213 strains and associated genera.</title>
        <authorList>
            <person name="Sun Z."/>
            <person name="Harris H.M."/>
            <person name="McCann A."/>
            <person name="Guo C."/>
            <person name="Argimon S."/>
            <person name="Zhang W."/>
            <person name="Yang X."/>
            <person name="Jeffery I.B."/>
            <person name="Cooney J.C."/>
            <person name="Kagawa T.F."/>
            <person name="Liu W."/>
            <person name="Song Y."/>
            <person name="Salvetti E."/>
            <person name="Wrobel A."/>
            <person name="Rasinkangas P."/>
            <person name="Parkhill J."/>
            <person name="Rea M.C."/>
            <person name="O'Sullivan O."/>
            <person name="Ritari J."/>
            <person name="Douillard F.P."/>
            <person name="Paul Ross R."/>
            <person name="Yang R."/>
            <person name="Briner A.E."/>
            <person name="Felis G.E."/>
            <person name="de Vos W.M."/>
            <person name="Barrangou R."/>
            <person name="Klaenhammer T.R."/>
            <person name="Caufield P.W."/>
            <person name="Cui Y."/>
            <person name="Zhang H."/>
            <person name="O'Toole P.W."/>
        </authorList>
    </citation>
    <scope>NUCLEOTIDE SEQUENCE [LARGE SCALE GENOMIC DNA]</scope>
    <source>
        <strain evidence="5 6">DSM 18630</strain>
    </source>
</reference>
<dbReference type="GeneID" id="98319489"/>
<keyword evidence="3" id="KW-1133">Transmembrane helix</keyword>
<dbReference type="PANTHER" id="PTHR46558:SF15">
    <property type="entry name" value="HELIX-TURN-HELIX DOMAIN PROTEIN"/>
    <property type="match status" value="1"/>
</dbReference>
<dbReference type="InterPro" id="IPR010982">
    <property type="entry name" value="Lambda_DNA-bd_dom_sf"/>
</dbReference>
<feature type="domain" description="HTH cro/C1-type" evidence="4">
    <location>
        <begin position="8"/>
        <end position="62"/>
    </location>
</feature>
<organism evidence="5 6">
    <name type="scientific">Liquorilactobacillus ghanensis DSM 18630</name>
    <dbReference type="NCBI Taxonomy" id="1423750"/>
    <lineage>
        <taxon>Bacteria</taxon>
        <taxon>Bacillati</taxon>
        <taxon>Bacillota</taxon>
        <taxon>Bacilli</taxon>
        <taxon>Lactobacillales</taxon>
        <taxon>Lactobacillaceae</taxon>
        <taxon>Liquorilactobacillus</taxon>
    </lineage>
</organism>
<dbReference type="Proteomes" id="UP000051451">
    <property type="component" value="Unassembled WGS sequence"/>
</dbReference>
<dbReference type="STRING" id="1423750.FC89_GL001486"/>
<dbReference type="GO" id="GO:0003677">
    <property type="term" value="F:DNA binding"/>
    <property type="evidence" value="ECO:0007669"/>
    <property type="project" value="UniProtKB-KW"/>
</dbReference>
<dbReference type="InterPro" id="IPR001387">
    <property type="entry name" value="Cro/C1-type_HTH"/>
</dbReference>
<dbReference type="EMBL" id="AZGB01000018">
    <property type="protein sequence ID" value="KRM05776.1"/>
    <property type="molecule type" value="Genomic_DNA"/>
</dbReference>
<evidence type="ECO:0000259" key="4">
    <source>
        <dbReference type="PROSITE" id="PS50943"/>
    </source>
</evidence>
<dbReference type="PROSITE" id="PS50943">
    <property type="entry name" value="HTH_CROC1"/>
    <property type="match status" value="1"/>
</dbReference>
<sequence length="174" mass="20053">MNALPNKLREARQANGFSQNEIATILHISRQSISKWENGRGYPDLDNLIALSDLYKISIDELLRENEQLQNKIEKNNIEIKEKQQKLNSINTKLYQNKDEGLLLFIVTVISALIPLLGLIVPIYILWRNNKYNSLYKTIITASILVIMISAYNIYAFSVENWFIPSQTTVVKVK</sequence>
<dbReference type="Pfam" id="PF01381">
    <property type="entry name" value="HTH_3"/>
    <property type="match status" value="1"/>
</dbReference>
<dbReference type="Gene3D" id="1.10.260.40">
    <property type="entry name" value="lambda repressor-like DNA-binding domains"/>
    <property type="match status" value="1"/>
</dbReference>
<feature type="transmembrane region" description="Helical" evidence="3">
    <location>
        <begin position="139"/>
        <end position="157"/>
    </location>
</feature>
<gene>
    <name evidence="5" type="ORF">FC89_GL001486</name>
</gene>
<evidence type="ECO:0000256" key="1">
    <source>
        <dbReference type="ARBA" id="ARBA00023125"/>
    </source>
</evidence>
<accession>A0A0R1VIX5</accession>
<keyword evidence="2" id="KW-0175">Coiled coil</keyword>
<evidence type="ECO:0000256" key="3">
    <source>
        <dbReference type="SAM" id="Phobius"/>
    </source>
</evidence>
<dbReference type="RefSeq" id="WP_057872206.1">
    <property type="nucleotide sequence ID" value="NZ_AZGB01000018.1"/>
</dbReference>